<dbReference type="RefSeq" id="XP_035668621.1">
    <property type="nucleotide sequence ID" value="XM_035812728.1"/>
</dbReference>
<feature type="region of interest" description="Disordered" evidence="1">
    <location>
        <begin position="180"/>
        <end position="209"/>
    </location>
</feature>
<dbReference type="Proteomes" id="UP000001554">
    <property type="component" value="Chromosome 3"/>
</dbReference>
<feature type="compositionally biased region" description="Polar residues" evidence="1">
    <location>
        <begin position="1439"/>
        <end position="1457"/>
    </location>
</feature>
<sequence length="1935" mass="218938">MGDVEKEQTQESEEDSKLDQETLESTRSDQDMSGEQNRPGQDSPGLNMPEGPLLQDPFCQKLLTLMEKNYTANRKTRVGNFIDKFKDEMRGSVDLPWVGAQNYRLVRELAERLQLPAGAVWKIRLLRRVITSCLSINNTFQRERARILCEQVLQGEIRQQNIPDTLDVIFVTVPKNPTRQTENVFSPKPGGVSDQTGQETTQHYAGTQKEPKEGSLILKPFAQRLLAQVKKDYPIRSKYKVECRINKFEWELSGNDRVNLHPGDKILEQVSNQHRLPPGSVWKLQLLKRVIADCFQKKTKTAYQKCQQFCQEVLRVEFGLKFLTLTPVILENATTVVKLPTDVAGESGNPTLPEPDRVSDQTSQESTQPALPGLSSQGTAQKETSEGSLCSEPFCKKLLSLVKRNYPIRMRFNVAQRINKFKEELNGNDRVNLIPADKIIDQLSVKQQLPSGSVWKLQLLKRVVVDCLPQMNQTAWLKSWQFCRDLLREEFGPKFFTLTGVIAGDAGNVIETPENAAQQSGNSAVQEPGRVSDQTGQVSQPALPGASSQGATQQPAGSQREAGGGSLISEPFAQRVISLAKRNYPMKMKFQVEQRINEFEEELNGKDCSNWHPTDKMIEQLSDKQNLPSGSVQKLQLLKRVVVDCLPKKTEFARQKTGQLCQNLLREEFGSKFLAISEVIVGDLGAFNSQQFCAKRLERCRKWREKEQGGQHQQIGQRWGQKGQQQWPWQAGQQQWPRQAGQQRWPESAWQQQWPRQAGQQQWPRQAGQQQWPRQAGQQQWPQPAWQQQWPRQVGQQQWPRQVGQQQWPRQAGQQQWPQQPGQQQWPQPPGQQSQLQPQTGQTLGGAPQLDVAAEKMLLQKEWERLAQERKALDDERALREAPHLEADRHGDHIEQQMSANHDVDYRSLPMTSESRRDRSPESFHGDRSPPQYDRKSRYGDHRNDDRSPPQYDHRSRHGDPRRDDSPLTHPDDTAPRDWSREGDVRDTYYRRQPRYNEDRRGRSRSRERGEEDEFHYDPYRRDASADGHREPYRPEEAAGSYGDDPARGSLAHDKSPPDRRDAPYMGSDRREEPTLQNLSNLPPDQSPHSALDEYDRRVAPVPHEEYARPIAGQGFHGDRIHGDNPPHSISRTPSPFLLQQKDQYRSDRGKECLSDILGDAIDSGMTQGGITSRGAVQGGAIVREAAQGDTTGSGAAQGSQPEMAWADEWTILSSCDETSSRDKERRDSYSERTDLPGSKKRLQQEPRRESLSSSAKDKFGREPEKGDRSDRDESRRKSQKQDRDQSLKSSREDRDRKSNSQSQRRDHRSDSRSQGKDKRSSRQIQDRGHRSSSQSRKEDHKSKSQSREDRSSSRRGDRRPSNENKGRDHRSKSQGRDKRSSSRRDHRSRSKSQSKDHRSSTQSQRRDHRSSSHGLSRDRSQNRSQSSHHNIPDKPLQTGRNSQNSAKRQRSDSPSPRGSKKGPGEMGGPKYFPKQQQTASTQLWPLQAPSAVGQQMGQNSTSWATKSQDMGQAQNWEDWNMVKTYLQQQGMSATEEGIRGILQNEQVMHNIRNTMAHRHLAASQGAQQGTQEGTLTGAQQGAQQGTRQGTQQGTQHGVQQGTTASPAVSQAGILYSEGKPAYLLVQTGQQSQPVSTLALPGPASQRATQNFAGALRETREGTVILLPFCKKLVGFVERTYGEVMKEEVVDRINTFEEELKGKSESVWRDGQNNDKMVEQLAQHLQLPPGSVWKLQLLRRVTVDCLPKKTVVARERVRQMCQHVLSDDGVQVTEEIFKVIIDVTSGNEKESLGMKTRNPKPFVDGEMLRTVPSTSAGGQTSTLNTQTVEKVSVGNADKHQMVVAYLSSMGVQATPKTVEGVLQNQQALDSIERIFWTPLQDRQLVERYLQQISVPITSEVVNKIIENQELMGKIKNTLGAPEANVGIPGTSQGGQ</sequence>
<feature type="region of interest" description="Disordered" evidence="1">
    <location>
        <begin position="708"/>
        <end position="846"/>
    </location>
</feature>
<feature type="region of interest" description="Disordered" evidence="1">
    <location>
        <begin position="1559"/>
        <end position="1606"/>
    </location>
</feature>
<feature type="compositionally biased region" description="Polar residues" evidence="1">
    <location>
        <begin position="515"/>
        <end position="525"/>
    </location>
</feature>
<feature type="compositionally biased region" description="Basic and acidic residues" evidence="1">
    <location>
        <begin position="1375"/>
        <end position="1384"/>
    </location>
</feature>
<feature type="compositionally biased region" description="Basic and acidic residues" evidence="1">
    <location>
        <begin position="1"/>
        <end position="30"/>
    </location>
</feature>
<evidence type="ECO:0000313" key="4">
    <source>
        <dbReference type="RefSeq" id="XP_035668622.1"/>
    </source>
</evidence>
<dbReference type="KEGG" id="bfo:118410865"/>
<feature type="compositionally biased region" description="Polar residues" evidence="1">
    <location>
        <begin position="360"/>
        <end position="385"/>
    </location>
</feature>
<name>A0A9J7KQX2_BRAFL</name>
<keyword evidence="2" id="KW-1185">Reference proteome</keyword>
<feature type="compositionally biased region" description="Low complexity" evidence="1">
    <location>
        <begin position="713"/>
        <end position="846"/>
    </location>
</feature>
<feature type="compositionally biased region" description="Basic and acidic residues" evidence="1">
    <location>
        <begin position="1219"/>
        <end position="1235"/>
    </location>
</feature>
<feature type="compositionally biased region" description="Basic and acidic residues" evidence="1">
    <location>
        <begin position="1243"/>
        <end position="1367"/>
    </location>
</feature>
<protein>
    <submittedName>
        <fullName evidence="3 4">Uncharacterized protein LOC118410865 isoform X1</fullName>
    </submittedName>
</protein>
<accession>A0A9J7KQX2</accession>
<organism evidence="2 5">
    <name type="scientific">Branchiostoma floridae</name>
    <name type="common">Florida lancelet</name>
    <name type="synonym">Amphioxus</name>
    <dbReference type="NCBI Taxonomy" id="7739"/>
    <lineage>
        <taxon>Eukaryota</taxon>
        <taxon>Metazoa</taxon>
        <taxon>Chordata</taxon>
        <taxon>Cephalochordata</taxon>
        <taxon>Leptocardii</taxon>
        <taxon>Amphioxiformes</taxon>
        <taxon>Branchiostomatidae</taxon>
        <taxon>Branchiostoma</taxon>
    </lineage>
</organism>
<feature type="region of interest" description="Disordered" evidence="1">
    <location>
        <begin position="1"/>
        <end position="51"/>
    </location>
</feature>
<feature type="compositionally biased region" description="Basic and acidic residues" evidence="1">
    <location>
        <begin position="914"/>
        <end position="1037"/>
    </location>
</feature>
<feature type="region of interest" description="Disordered" evidence="1">
    <location>
        <begin position="1114"/>
        <end position="1149"/>
    </location>
</feature>
<feature type="compositionally biased region" description="Basic and acidic residues" evidence="1">
    <location>
        <begin position="881"/>
        <end position="895"/>
    </location>
</feature>
<dbReference type="PANTHER" id="PTHR36495">
    <property type="match status" value="1"/>
</dbReference>
<dbReference type="RefSeq" id="XP_035668622.1">
    <property type="nucleotide sequence ID" value="XM_035812729.1"/>
</dbReference>
<feature type="compositionally biased region" description="Basic and acidic residues" evidence="1">
    <location>
        <begin position="1045"/>
        <end position="1074"/>
    </location>
</feature>
<evidence type="ECO:0000256" key="1">
    <source>
        <dbReference type="SAM" id="MobiDB-lite"/>
    </source>
</evidence>
<feature type="compositionally biased region" description="Polar residues" evidence="1">
    <location>
        <begin position="1075"/>
        <end position="1089"/>
    </location>
</feature>
<feature type="compositionally biased region" description="Polar residues" evidence="1">
    <location>
        <begin position="532"/>
        <end position="557"/>
    </location>
</feature>
<feature type="compositionally biased region" description="Polar residues" evidence="1">
    <location>
        <begin position="31"/>
        <end position="40"/>
    </location>
</feature>
<evidence type="ECO:0000313" key="2">
    <source>
        <dbReference type="Proteomes" id="UP000001554"/>
    </source>
</evidence>
<feature type="region of interest" description="Disordered" evidence="1">
    <location>
        <begin position="341"/>
        <end position="385"/>
    </location>
</feature>
<feature type="compositionally biased region" description="Polar residues" evidence="1">
    <location>
        <begin position="193"/>
        <end position="205"/>
    </location>
</feature>
<dbReference type="RefSeq" id="XP_035668623.1">
    <property type="nucleotide sequence ID" value="XM_035812730.1"/>
</dbReference>
<proteinExistence type="predicted"/>
<feature type="compositionally biased region" description="Low complexity" evidence="1">
    <location>
        <begin position="1562"/>
        <end position="1605"/>
    </location>
</feature>
<dbReference type="GeneID" id="118410865"/>
<gene>
    <name evidence="3 4 5" type="primary">LOC118410865</name>
</gene>
<feature type="region of interest" description="Disordered" evidence="1">
    <location>
        <begin position="881"/>
        <end position="1101"/>
    </location>
</feature>
<reference evidence="3 4" key="2">
    <citation type="submission" date="2025-04" db="UniProtKB">
        <authorList>
            <consortium name="RefSeq"/>
        </authorList>
    </citation>
    <scope>IDENTIFICATION</scope>
    <source>
        <strain evidence="3 4">S238N-H82</strain>
        <tissue evidence="3 4">Testes</tissue>
    </source>
</reference>
<feature type="region of interest" description="Disordered" evidence="1">
    <location>
        <begin position="514"/>
        <end position="566"/>
    </location>
</feature>
<feature type="region of interest" description="Disordered" evidence="1">
    <location>
        <begin position="1184"/>
        <end position="1481"/>
    </location>
</feature>
<evidence type="ECO:0000313" key="3">
    <source>
        <dbReference type="RefSeq" id="XP_035668621.1"/>
    </source>
</evidence>
<dbReference type="OrthoDB" id="10239409at2759"/>
<feature type="compositionally biased region" description="Polar residues" evidence="1">
    <location>
        <begin position="1189"/>
        <end position="1201"/>
    </location>
</feature>
<evidence type="ECO:0000313" key="5">
    <source>
        <dbReference type="RefSeq" id="XP_035668623.1"/>
    </source>
</evidence>
<reference evidence="2" key="1">
    <citation type="journal article" date="2020" name="Nat. Ecol. Evol.">
        <title>Deeply conserved synteny resolves early events in vertebrate evolution.</title>
        <authorList>
            <person name="Simakov O."/>
            <person name="Marletaz F."/>
            <person name="Yue J.X."/>
            <person name="O'Connell B."/>
            <person name="Jenkins J."/>
            <person name="Brandt A."/>
            <person name="Calef R."/>
            <person name="Tung C.H."/>
            <person name="Huang T.K."/>
            <person name="Schmutz J."/>
            <person name="Satoh N."/>
            <person name="Yu J.K."/>
            <person name="Putnam N.H."/>
            <person name="Green R.E."/>
            <person name="Rokhsar D.S."/>
        </authorList>
    </citation>
    <scope>NUCLEOTIDE SEQUENCE [LARGE SCALE GENOMIC DNA]</scope>
    <source>
        <strain evidence="2">S238N-H82</strain>
    </source>
</reference>
<dbReference type="PANTHER" id="PTHR36495:SF2">
    <property type="match status" value="1"/>
</dbReference>
<feature type="compositionally biased region" description="Basic and acidic residues" evidence="1">
    <location>
        <begin position="1091"/>
        <end position="1101"/>
    </location>
</feature>